<dbReference type="EMBL" id="BEYU01000031">
    <property type="protein sequence ID" value="GBG27460.1"/>
    <property type="molecule type" value="Genomic_DNA"/>
</dbReference>
<dbReference type="PROSITE" id="PS51381">
    <property type="entry name" value="C2_B9"/>
    <property type="match status" value="1"/>
</dbReference>
<accession>A0A2R5G8Y1</accession>
<keyword evidence="5" id="KW-0966">Cell projection</keyword>
<reference evidence="8 9" key="1">
    <citation type="submission" date="2017-12" db="EMBL/GenBank/DDBJ databases">
        <title>Sequencing, de novo assembly and annotation of complete genome of a new Thraustochytrid species, strain FCC1311.</title>
        <authorList>
            <person name="Sedici K."/>
            <person name="Godart F."/>
            <person name="Aiese Cigliano R."/>
            <person name="Sanseverino W."/>
            <person name="Barakat M."/>
            <person name="Ortet P."/>
            <person name="Marechal E."/>
            <person name="Cagnac O."/>
            <person name="Amato A."/>
        </authorList>
    </citation>
    <scope>NUCLEOTIDE SEQUENCE [LARGE SCALE GENOMIC DNA]</scope>
</reference>
<sequence length="271" mass="30456">MSDSEEEERGRRERRSASSSSGKKPREGRKLRTFTSDQLRKSNAHDDDGENERGTSNVNSHRDIGSASSKHEGNADKVQAMRARIRKKERQVALHEPEVHVIGEIDGGINFGSGVCCRWQLDFGSAWEPLSGNVEGQTHVDYPSDGDSAVWSHPLDVHFLAKGIQGWPRLLVQVWQMDEFGRVHLRGYGFTHLPCASGSYELDVATWRPMGTLKEEIAANFLGVTPQLRDMDLLFKKAWSDRCRLSTTSAGIVRVNVDILLRNFHLYNVNA</sequence>
<evidence type="ECO:0000256" key="3">
    <source>
        <dbReference type="ARBA" id="ARBA00022794"/>
    </source>
</evidence>
<evidence type="ECO:0000313" key="9">
    <source>
        <dbReference type="Proteomes" id="UP000241890"/>
    </source>
</evidence>
<evidence type="ECO:0000313" key="8">
    <source>
        <dbReference type="EMBL" id="GBG27460.1"/>
    </source>
</evidence>
<dbReference type="InterPro" id="IPR010796">
    <property type="entry name" value="C2_B9-type_dom"/>
</dbReference>
<dbReference type="AlphaFoldDB" id="A0A2R5G8Y1"/>
<dbReference type="Proteomes" id="UP000241890">
    <property type="component" value="Unassembled WGS sequence"/>
</dbReference>
<evidence type="ECO:0000256" key="2">
    <source>
        <dbReference type="ARBA" id="ARBA00022490"/>
    </source>
</evidence>
<dbReference type="OrthoDB" id="184109at2759"/>
<evidence type="ECO:0000256" key="1">
    <source>
        <dbReference type="ARBA" id="ARBA00004120"/>
    </source>
</evidence>
<evidence type="ECO:0000256" key="6">
    <source>
        <dbReference type="ARBA" id="ARBA00039272"/>
    </source>
</evidence>
<dbReference type="GO" id="GO:0036038">
    <property type="term" value="C:MKS complex"/>
    <property type="evidence" value="ECO:0007669"/>
    <property type="project" value="TreeGrafter"/>
</dbReference>
<evidence type="ECO:0000256" key="5">
    <source>
        <dbReference type="ARBA" id="ARBA00023273"/>
    </source>
</evidence>
<keyword evidence="2" id="KW-0963">Cytoplasm</keyword>
<evidence type="ECO:0000256" key="7">
    <source>
        <dbReference type="SAM" id="MobiDB-lite"/>
    </source>
</evidence>
<proteinExistence type="predicted"/>
<protein>
    <recommendedName>
        <fullName evidence="6">B9 domain-containing protein 2</fullName>
    </recommendedName>
</protein>
<dbReference type="GO" id="GO:0060271">
    <property type="term" value="P:cilium assembly"/>
    <property type="evidence" value="ECO:0007669"/>
    <property type="project" value="TreeGrafter"/>
</dbReference>
<gene>
    <name evidence="8" type="ORF">FCC1311_036812</name>
</gene>
<dbReference type="InParanoid" id="A0A2R5G8Y1"/>
<dbReference type="Pfam" id="PF07162">
    <property type="entry name" value="B9-C2"/>
    <property type="match status" value="1"/>
</dbReference>
<comment type="caution">
    <text evidence="8">The sequence shown here is derived from an EMBL/GenBank/DDBJ whole genome shotgun (WGS) entry which is preliminary data.</text>
</comment>
<feature type="region of interest" description="Disordered" evidence="7">
    <location>
        <begin position="1"/>
        <end position="82"/>
    </location>
</feature>
<organism evidence="8 9">
    <name type="scientific">Hondaea fermentalgiana</name>
    <dbReference type="NCBI Taxonomy" id="2315210"/>
    <lineage>
        <taxon>Eukaryota</taxon>
        <taxon>Sar</taxon>
        <taxon>Stramenopiles</taxon>
        <taxon>Bigyra</taxon>
        <taxon>Labyrinthulomycetes</taxon>
        <taxon>Thraustochytrida</taxon>
        <taxon>Thraustochytriidae</taxon>
        <taxon>Hondaea</taxon>
    </lineage>
</organism>
<evidence type="ECO:0000256" key="4">
    <source>
        <dbReference type="ARBA" id="ARBA00023212"/>
    </source>
</evidence>
<dbReference type="PANTHER" id="PTHR12968:SF2">
    <property type="entry name" value="B9 DOMAIN-CONTAINING PROTEIN 2"/>
    <property type="match status" value="1"/>
</dbReference>
<name>A0A2R5G8Y1_9STRA</name>
<comment type="subcellular location">
    <subcellularLocation>
        <location evidence="1">Cytoplasm</location>
        <location evidence="1">Cytoskeleton</location>
        <location evidence="1">Cilium basal body</location>
    </subcellularLocation>
</comment>
<keyword evidence="4" id="KW-0206">Cytoskeleton</keyword>
<keyword evidence="9" id="KW-1185">Reference proteome</keyword>
<dbReference type="PANTHER" id="PTHR12968">
    <property type="entry name" value="B9 DOMAIN-CONTAINING"/>
    <property type="match status" value="1"/>
</dbReference>
<feature type="compositionally biased region" description="Basic and acidic residues" evidence="7">
    <location>
        <begin position="60"/>
        <end position="75"/>
    </location>
</feature>
<keyword evidence="3" id="KW-0970">Cilium biogenesis/degradation</keyword>